<feature type="signal peptide" evidence="4">
    <location>
        <begin position="1"/>
        <end position="22"/>
    </location>
</feature>
<evidence type="ECO:0000256" key="2">
    <source>
        <dbReference type="ARBA" id="ARBA00023145"/>
    </source>
</evidence>
<dbReference type="SUPFAM" id="SSF54001">
    <property type="entry name" value="Cysteine proteinases"/>
    <property type="match status" value="1"/>
</dbReference>
<keyword evidence="2" id="KW-0865">Zymogen</keyword>
<dbReference type="GO" id="GO:0006508">
    <property type="term" value="P:proteolysis"/>
    <property type="evidence" value="ECO:0007669"/>
    <property type="project" value="InterPro"/>
</dbReference>
<keyword evidence="7" id="KW-1185">Reference proteome</keyword>
<name>A0AAD1XLQ2_EUPCR</name>
<accession>A0AAD1XLQ2</accession>
<gene>
    <name evidence="6" type="ORF">ECRASSUSDP1_LOCUS16521</name>
</gene>
<organism evidence="6 7">
    <name type="scientific">Euplotes crassus</name>
    <dbReference type="NCBI Taxonomy" id="5936"/>
    <lineage>
        <taxon>Eukaryota</taxon>
        <taxon>Sar</taxon>
        <taxon>Alveolata</taxon>
        <taxon>Ciliophora</taxon>
        <taxon>Intramacronucleata</taxon>
        <taxon>Spirotrichea</taxon>
        <taxon>Hypotrichia</taxon>
        <taxon>Euplotida</taxon>
        <taxon>Euplotidae</taxon>
        <taxon>Moneuplotes</taxon>
    </lineage>
</organism>
<sequence>MASSKMFWLTLALICMLGAVSADYHPVNEQLVQEIKETATWTPMEVDENPFAHWSLEEIKALMGTNLEDDLDSFEAGEIEIYQGEDLEDYPESFDGRREFGSAIKPIRNQQKCGSCWAFGAVTAFSDRYNIATGNAEQKIFSPQDMVSCSQQNRACAGGFVPKAWNYIKVKGVVDDDCHPYTSGETKKRGSCLKKCVDGSAMKRYKCGQLHHAGSTKGARGMIQKGPVEGAFTVYDDFMSYGGGIYQHKSGKMLGGHAIKIIGWGKEGDLYYWLCANSWGPAWGENGYFRIQMGQVGINNKIYAANPIIKSLEEELKESTNVVSE</sequence>
<evidence type="ECO:0000313" key="6">
    <source>
        <dbReference type="EMBL" id="CAI2375161.1"/>
    </source>
</evidence>
<feature type="chain" id="PRO_5042155447" description="Peptidase C1A papain C-terminal domain-containing protein" evidence="4">
    <location>
        <begin position="23"/>
        <end position="325"/>
    </location>
</feature>
<dbReference type="InterPro" id="IPR025661">
    <property type="entry name" value="Pept_asp_AS"/>
</dbReference>
<dbReference type="AlphaFoldDB" id="A0AAD1XLQ2"/>
<dbReference type="CDD" id="cd02620">
    <property type="entry name" value="Peptidase_C1A_CathepsinB"/>
    <property type="match status" value="1"/>
</dbReference>
<dbReference type="InterPro" id="IPR000169">
    <property type="entry name" value="Pept_cys_AS"/>
</dbReference>
<feature type="domain" description="Peptidase C1A papain C-terminal" evidence="5">
    <location>
        <begin position="90"/>
        <end position="306"/>
    </location>
</feature>
<keyword evidence="4" id="KW-0732">Signal</keyword>
<reference evidence="6" key="1">
    <citation type="submission" date="2023-07" db="EMBL/GenBank/DDBJ databases">
        <authorList>
            <consortium name="AG Swart"/>
            <person name="Singh M."/>
            <person name="Singh A."/>
            <person name="Seah K."/>
            <person name="Emmerich C."/>
        </authorList>
    </citation>
    <scope>NUCLEOTIDE SEQUENCE</scope>
    <source>
        <strain evidence="6">DP1</strain>
    </source>
</reference>
<comment type="caution">
    <text evidence="6">The sequence shown here is derived from an EMBL/GenBank/DDBJ whole genome shotgun (WGS) entry which is preliminary data.</text>
</comment>
<evidence type="ECO:0000256" key="1">
    <source>
        <dbReference type="ARBA" id="ARBA00008455"/>
    </source>
</evidence>
<protein>
    <recommendedName>
        <fullName evidence="5">Peptidase C1A papain C-terminal domain-containing protein</fullName>
    </recommendedName>
</protein>
<dbReference type="Pfam" id="PF00112">
    <property type="entry name" value="Peptidase_C1"/>
    <property type="match status" value="1"/>
</dbReference>
<dbReference type="PROSITE" id="PS00139">
    <property type="entry name" value="THIOL_PROTEASE_CYS"/>
    <property type="match status" value="1"/>
</dbReference>
<evidence type="ECO:0000256" key="3">
    <source>
        <dbReference type="ARBA" id="ARBA00023157"/>
    </source>
</evidence>
<dbReference type="EMBL" id="CAMPGE010016616">
    <property type="protein sequence ID" value="CAI2375161.1"/>
    <property type="molecule type" value="Genomic_DNA"/>
</dbReference>
<dbReference type="PROSITE" id="PS00639">
    <property type="entry name" value="THIOL_PROTEASE_HIS"/>
    <property type="match status" value="1"/>
</dbReference>
<dbReference type="InterPro" id="IPR013128">
    <property type="entry name" value="Peptidase_C1A"/>
</dbReference>
<proteinExistence type="inferred from homology"/>
<evidence type="ECO:0000313" key="7">
    <source>
        <dbReference type="Proteomes" id="UP001295684"/>
    </source>
</evidence>
<dbReference type="InterPro" id="IPR038765">
    <property type="entry name" value="Papain-like_cys_pep_sf"/>
</dbReference>
<evidence type="ECO:0000259" key="5">
    <source>
        <dbReference type="SMART" id="SM00645"/>
    </source>
</evidence>
<comment type="similarity">
    <text evidence="1">Belongs to the peptidase C1 family.</text>
</comment>
<dbReference type="Proteomes" id="UP001295684">
    <property type="component" value="Unassembled WGS sequence"/>
</dbReference>
<keyword evidence="3" id="KW-1015">Disulfide bond</keyword>
<dbReference type="GO" id="GO:0008234">
    <property type="term" value="F:cysteine-type peptidase activity"/>
    <property type="evidence" value="ECO:0007669"/>
    <property type="project" value="InterPro"/>
</dbReference>
<dbReference type="InterPro" id="IPR025660">
    <property type="entry name" value="Pept_his_AS"/>
</dbReference>
<dbReference type="Gene3D" id="3.90.70.10">
    <property type="entry name" value="Cysteine proteinases"/>
    <property type="match status" value="1"/>
</dbReference>
<dbReference type="SMART" id="SM00645">
    <property type="entry name" value="Pept_C1"/>
    <property type="match status" value="1"/>
</dbReference>
<dbReference type="InterPro" id="IPR000668">
    <property type="entry name" value="Peptidase_C1A_C"/>
</dbReference>
<dbReference type="PRINTS" id="PR00705">
    <property type="entry name" value="PAPAIN"/>
</dbReference>
<evidence type="ECO:0000256" key="4">
    <source>
        <dbReference type="SAM" id="SignalP"/>
    </source>
</evidence>
<dbReference type="PROSITE" id="PS00640">
    <property type="entry name" value="THIOL_PROTEASE_ASN"/>
    <property type="match status" value="1"/>
</dbReference>
<dbReference type="PANTHER" id="PTHR12411">
    <property type="entry name" value="CYSTEINE PROTEASE FAMILY C1-RELATED"/>
    <property type="match status" value="1"/>
</dbReference>